<organism evidence="1 2">
    <name type="scientific">Microbacterium enclense</name>
    <dbReference type="NCBI Taxonomy" id="993073"/>
    <lineage>
        <taxon>Bacteria</taxon>
        <taxon>Bacillati</taxon>
        <taxon>Actinomycetota</taxon>
        <taxon>Actinomycetes</taxon>
        <taxon>Micrococcales</taxon>
        <taxon>Microbacteriaceae</taxon>
        <taxon>Microbacterium</taxon>
    </lineage>
</organism>
<evidence type="ECO:0000313" key="1">
    <source>
        <dbReference type="EMBL" id="SDC87618.1"/>
    </source>
</evidence>
<accession>A0A1G6Q5M4</accession>
<proteinExistence type="predicted"/>
<dbReference type="Proteomes" id="UP000183203">
    <property type="component" value="Unassembled WGS sequence"/>
</dbReference>
<name>A0A1G6Q5M4_9MICO</name>
<sequence>MMQPAQLPDAGSLSAAASGISSCLVRFDSAITELTHGWSGLAESYSAPEDEVVLTAFGRLGPIRDDLVTLAGDAGRALQDYATTVAGLATRRAALVEDITAYLAAPVDPDAPSPLPDLEARVLRFDADAESADGECADALSAFHRYYSWSIGEGLDIATSVPAGAAQGLASEMLQRYRALWVPVEGVVLPDIPRLDRLIPDEVIGGRPYVRSPGGLLVPLGSVPPEPLPSLTARPPGFDNHAVLSGKPSLGSPPEWARWGGRSLAVVGAGLTYWGSYTDRYNETLTQHPEWTEEQRIQSSATHSAVVGSASVGGGMAAAWGGAAAGAAIGSIFPGPGTLIGGIVGGVVGGVVGGEIGKGIGEWAMGLFGGDE</sequence>
<dbReference type="PANTHER" id="PTHR21525">
    <property type="entry name" value="MOTILE SPERM PROTEIN"/>
    <property type="match status" value="1"/>
</dbReference>
<dbReference type="OrthoDB" id="5050557at2"/>
<reference evidence="1 2" key="1">
    <citation type="submission" date="2016-09" db="EMBL/GenBank/DDBJ databases">
        <authorList>
            <person name="Capua I."/>
            <person name="De Benedictis P."/>
            <person name="Joannis T."/>
            <person name="Lombin L.H."/>
            <person name="Cattoli G."/>
        </authorList>
    </citation>
    <scope>NUCLEOTIDE SEQUENCE [LARGE SCALE GENOMIC DNA]</scope>
    <source>
        <strain evidence="1 2">NIO-1002</strain>
    </source>
</reference>
<protein>
    <submittedName>
        <fullName evidence="1">Uncharacterized protein</fullName>
    </submittedName>
</protein>
<evidence type="ECO:0000313" key="2">
    <source>
        <dbReference type="Proteomes" id="UP000183203"/>
    </source>
</evidence>
<dbReference type="PANTHER" id="PTHR21525:SF9">
    <property type="entry name" value="CHANNEL_COLICIN DOMAIN-CONTAINING PROTEIN"/>
    <property type="match status" value="1"/>
</dbReference>
<dbReference type="EMBL" id="FMYG01000008">
    <property type="protein sequence ID" value="SDC87618.1"/>
    <property type="molecule type" value="Genomic_DNA"/>
</dbReference>
<dbReference type="AlphaFoldDB" id="A0A1G6Q5M4"/>
<dbReference type="RefSeq" id="WP_139168138.1">
    <property type="nucleotide sequence ID" value="NZ_FMYG01000008.1"/>
</dbReference>
<dbReference type="STRING" id="993073.AS029_14440"/>
<gene>
    <name evidence="1" type="ORF">SAMN05216418_3173</name>
</gene>